<reference evidence="1" key="1">
    <citation type="submission" date="2018-05" db="EMBL/GenBank/DDBJ databases">
        <authorList>
            <person name="Lanie J.A."/>
            <person name="Ng W.-L."/>
            <person name="Kazmierczak K.M."/>
            <person name="Andrzejewski T.M."/>
            <person name="Davidsen T.M."/>
            <person name="Wayne K.J."/>
            <person name="Tettelin H."/>
            <person name="Glass J.I."/>
            <person name="Rusch D."/>
            <person name="Podicherti R."/>
            <person name="Tsui H.-C.T."/>
            <person name="Winkler M.E."/>
        </authorList>
    </citation>
    <scope>NUCLEOTIDE SEQUENCE</scope>
</reference>
<dbReference type="SUPFAM" id="SSF52266">
    <property type="entry name" value="SGNH hydrolase"/>
    <property type="match status" value="1"/>
</dbReference>
<dbReference type="EMBL" id="UINC01185248">
    <property type="protein sequence ID" value="SVD96860.1"/>
    <property type="molecule type" value="Genomic_DNA"/>
</dbReference>
<dbReference type="AlphaFoldDB" id="A0A382ZNJ7"/>
<accession>A0A382ZNJ7</accession>
<evidence type="ECO:0000313" key="1">
    <source>
        <dbReference type="EMBL" id="SVD96860.1"/>
    </source>
</evidence>
<evidence type="ECO:0008006" key="2">
    <source>
        <dbReference type="Google" id="ProtNLM"/>
    </source>
</evidence>
<protein>
    <recommendedName>
        <fullName evidence="2">SGNH/GDSL hydrolase family protein</fullName>
    </recommendedName>
</protein>
<organism evidence="1">
    <name type="scientific">marine metagenome</name>
    <dbReference type="NCBI Taxonomy" id="408172"/>
    <lineage>
        <taxon>unclassified sequences</taxon>
        <taxon>metagenomes</taxon>
        <taxon>ecological metagenomes</taxon>
    </lineage>
</organism>
<sequence>MRLVAFGCSNTYGQALPDVWDQEKNEDTFNQKTLVHNGPSKYAWPEILANKLNIECVNNGFSGASNKEIWYNILCTTFYKDDIVIILWPYFERYCFIQKNKIKQLGTWMTTDPTYPNYEQSKAFFKYFYDEYDMLLDFYLRVNHIQTFLQDKVELIKHSMVKRPQINFRELGFVSHLFHWNKIKHNLYMSDFIEQYLPKALDNGHPGTNAHKAFATAIYDEIKDEIT</sequence>
<gene>
    <name evidence="1" type="ORF">METZ01_LOCUS449714</name>
</gene>
<name>A0A382ZNJ7_9ZZZZ</name>
<proteinExistence type="predicted"/>